<dbReference type="OrthoDB" id="7998494at2759"/>
<sequence>MDKSQLLMFRTAQNQMQSQIIIFNSPIDYADQQLIVCQYPSSGYCVVYKRDHYIINAEPNYLSPTKRSFLNECIRQLYLMNGFAHNLHWSSSNSPNSRQEIWQQVDNCLQPERLSPRSASLQRVKRQLFRESLRQRKGTPRSRGKLWGTQAFNFKPLRQQIGRHHIRRGYLAAARQIVLRQLIHENLKREIMNTTTATEGVIRVTAQRLLANQARAPCPLHPHGPGSHKLRSQEALLTQQEMRRAVQSHQRILEESVRSFFYAKELFRLIEQHDDLARQDNQIMRSGCA</sequence>
<reference evidence="1 2" key="1">
    <citation type="submission" date="2015-08" db="EMBL/GenBank/DDBJ databases">
        <title>Ancestral chromatin configuration constrains chromatin evolution on differentiating sex chromosomes in Drosophila.</title>
        <authorList>
            <person name="Zhou Q."/>
            <person name="Bachtrog D."/>
        </authorList>
    </citation>
    <scope>NUCLEOTIDE SEQUENCE [LARGE SCALE GENOMIC DNA]</scope>
    <source>
        <tissue evidence="1">Whole larvae</tissue>
    </source>
</reference>
<evidence type="ECO:0000313" key="2">
    <source>
        <dbReference type="Proteomes" id="UP000494163"/>
    </source>
</evidence>
<keyword evidence="2" id="KW-1185">Reference proteome</keyword>
<dbReference type="Proteomes" id="UP000494163">
    <property type="component" value="Chromosome 2L"/>
</dbReference>
<dbReference type="EMBL" id="CP012523">
    <property type="protein sequence ID" value="ALC40115.1"/>
    <property type="molecule type" value="Genomic_DNA"/>
</dbReference>
<organism evidence="1 2">
    <name type="scientific">Drosophila busckii</name>
    <name type="common">Fruit fly</name>
    <dbReference type="NCBI Taxonomy" id="30019"/>
    <lineage>
        <taxon>Eukaryota</taxon>
        <taxon>Metazoa</taxon>
        <taxon>Ecdysozoa</taxon>
        <taxon>Arthropoda</taxon>
        <taxon>Hexapoda</taxon>
        <taxon>Insecta</taxon>
        <taxon>Pterygota</taxon>
        <taxon>Neoptera</taxon>
        <taxon>Endopterygota</taxon>
        <taxon>Diptera</taxon>
        <taxon>Brachycera</taxon>
        <taxon>Muscomorpha</taxon>
        <taxon>Ephydroidea</taxon>
        <taxon>Drosophilidae</taxon>
        <taxon>Drosophila</taxon>
    </lineage>
</organism>
<dbReference type="OMA" id="ECIRQLY"/>
<dbReference type="STRING" id="30019.A0A0M4EA25"/>
<evidence type="ECO:0000313" key="1">
    <source>
        <dbReference type="EMBL" id="ALC40115.1"/>
    </source>
</evidence>
<name>A0A0M4EA25_DROBS</name>
<gene>
    <name evidence="1" type="ORF">Dbus_chr2Lg2200</name>
</gene>
<protein>
    <submittedName>
        <fullName evidence="1">CG14014</fullName>
    </submittedName>
</protein>
<accession>A0A0M4EA25</accession>
<proteinExistence type="predicted"/>
<dbReference type="AlphaFoldDB" id="A0A0M4EA25"/>